<comment type="cofactor">
    <cofactor evidence="1">
        <name>FAD</name>
        <dbReference type="ChEBI" id="CHEBI:57692"/>
    </cofactor>
</comment>
<dbReference type="EMBL" id="BAABJQ010000024">
    <property type="protein sequence ID" value="GAA5195635.1"/>
    <property type="molecule type" value="Genomic_DNA"/>
</dbReference>
<dbReference type="RefSeq" id="WP_345635735.1">
    <property type="nucleotide sequence ID" value="NZ_BAABJQ010000024.1"/>
</dbReference>
<dbReference type="InterPro" id="IPR002938">
    <property type="entry name" value="FAD-bd"/>
</dbReference>
<evidence type="ECO:0000259" key="4">
    <source>
        <dbReference type="Pfam" id="PF01494"/>
    </source>
</evidence>
<keyword evidence="2" id="KW-0285">Flavoprotein</keyword>
<dbReference type="PANTHER" id="PTHR43004">
    <property type="entry name" value="TRK SYSTEM POTASSIUM UPTAKE PROTEIN"/>
    <property type="match status" value="1"/>
</dbReference>
<evidence type="ECO:0000256" key="1">
    <source>
        <dbReference type="ARBA" id="ARBA00001974"/>
    </source>
</evidence>
<keyword evidence="5" id="KW-0503">Monooxygenase</keyword>
<dbReference type="Gene3D" id="3.40.30.120">
    <property type="match status" value="1"/>
</dbReference>
<dbReference type="InterPro" id="IPR036188">
    <property type="entry name" value="FAD/NAD-bd_sf"/>
</dbReference>
<name>A0ABP9SH13_9ACTN</name>
<keyword evidence="5" id="KW-0560">Oxidoreductase</keyword>
<dbReference type="GO" id="GO:0004497">
    <property type="term" value="F:monooxygenase activity"/>
    <property type="evidence" value="ECO:0007669"/>
    <property type="project" value="UniProtKB-KW"/>
</dbReference>
<dbReference type="Proteomes" id="UP001501570">
    <property type="component" value="Unassembled WGS sequence"/>
</dbReference>
<evidence type="ECO:0000313" key="6">
    <source>
        <dbReference type="Proteomes" id="UP001501570"/>
    </source>
</evidence>
<evidence type="ECO:0000256" key="2">
    <source>
        <dbReference type="ARBA" id="ARBA00022630"/>
    </source>
</evidence>
<keyword evidence="3" id="KW-0274">FAD</keyword>
<dbReference type="PANTHER" id="PTHR43004:SF19">
    <property type="entry name" value="BINDING MONOOXYGENASE, PUTATIVE (JCVI)-RELATED"/>
    <property type="match status" value="1"/>
</dbReference>
<reference evidence="6" key="1">
    <citation type="journal article" date="2019" name="Int. J. Syst. Evol. Microbiol.">
        <title>The Global Catalogue of Microorganisms (GCM) 10K type strain sequencing project: providing services to taxonomists for standard genome sequencing and annotation.</title>
        <authorList>
            <consortium name="The Broad Institute Genomics Platform"/>
            <consortium name="The Broad Institute Genome Sequencing Center for Infectious Disease"/>
            <person name="Wu L."/>
            <person name="Ma J."/>
        </authorList>
    </citation>
    <scope>NUCLEOTIDE SEQUENCE [LARGE SCALE GENOMIC DNA]</scope>
    <source>
        <strain evidence="6">JCM 18304</strain>
    </source>
</reference>
<accession>A0ABP9SH13</accession>
<feature type="domain" description="FAD-binding" evidence="4">
    <location>
        <begin position="4"/>
        <end position="350"/>
    </location>
</feature>
<dbReference type="Gene3D" id="3.30.70.2450">
    <property type="match status" value="1"/>
</dbReference>
<dbReference type="SUPFAM" id="SSF51905">
    <property type="entry name" value="FAD/NAD(P)-binding domain"/>
    <property type="match status" value="1"/>
</dbReference>
<evidence type="ECO:0000313" key="5">
    <source>
        <dbReference type="EMBL" id="GAA5195635.1"/>
    </source>
</evidence>
<comment type="caution">
    <text evidence="5">The sequence shown here is derived from an EMBL/GenBank/DDBJ whole genome shotgun (WGS) entry which is preliminary data.</text>
</comment>
<dbReference type="PRINTS" id="PR00420">
    <property type="entry name" value="RNGMNOXGNASE"/>
</dbReference>
<dbReference type="Pfam" id="PF21274">
    <property type="entry name" value="Rng_hyd_C"/>
    <property type="match status" value="1"/>
</dbReference>
<proteinExistence type="predicted"/>
<sequence>MNDLDVLVVGAGPAGLMLACELGLAGVRASVIEAHPRRLDFCRGFNLNARSLDLLALRGIAEEFLAEGPTVPATTFSGLGRPLDLSTMDTDHRYALGIAQTRVEELLEQRAGELGVPVRRGRRLTGLHQDAGGVTATVRSVGLDESDAAPRPRPAEGADDRLRAGYLVGCDGGRSTVRKLAGIAFPGTTATRYTLLGDVALADPAALPFGPTVTGSGAVFVIPRPGYVRILTAEPEPPADRDAPVTLPYLQETVDRALGRHVRLTEPRWLTRFGDAARQAQRYVEGRILLAGDAAHIHPPAGAVGVNVAIDDAMNLGWKLAATVRGWAPHTLLETYHSERHAAGELLLRNTRAQALLGGRDDGWEPVRELFADLAAQPAGTKYLAELVTGVGTRYPMPALDARPHPWLGRMAPNLRLTDGTATTGLAGMLAGGRAVLLDLADRPELRAAAAPWQPRLAVHTARCAEHPELSAMLVRPDGHVAWIDTAHVPAHGTGASATGGTADPGRALRHALGVWLGEPAHAPDPAV</sequence>
<dbReference type="Gene3D" id="3.50.50.60">
    <property type="entry name" value="FAD/NAD(P)-binding domain"/>
    <property type="match status" value="1"/>
</dbReference>
<protein>
    <submittedName>
        <fullName evidence="5">FAD-dependent monooxygenase</fullName>
    </submittedName>
</protein>
<dbReference type="Pfam" id="PF01494">
    <property type="entry name" value="FAD_binding_3"/>
    <property type="match status" value="1"/>
</dbReference>
<organism evidence="5 6">
    <name type="scientific">Rugosimonospora acidiphila</name>
    <dbReference type="NCBI Taxonomy" id="556531"/>
    <lineage>
        <taxon>Bacteria</taxon>
        <taxon>Bacillati</taxon>
        <taxon>Actinomycetota</taxon>
        <taxon>Actinomycetes</taxon>
        <taxon>Micromonosporales</taxon>
        <taxon>Micromonosporaceae</taxon>
        <taxon>Rugosimonospora</taxon>
    </lineage>
</organism>
<dbReference type="InterPro" id="IPR050641">
    <property type="entry name" value="RIFMO-like"/>
</dbReference>
<keyword evidence="6" id="KW-1185">Reference proteome</keyword>
<gene>
    <name evidence="5" type="ORF">GCM10023322_62770</name>
</gene>
<evidence type="ECO:0000256" key="3">
    <source>
        <dbReference type="ARBA" id="ARBA00022827"/>
    </source>
</evidence>